<dbReference type="PRINTS" id="PR00455">
    <property type="entry name" value="HTHTETR"/>
</dbReference>
<evidence type="ECO:0000259" key="6">
    <source>
        <dbReference type="PROSITE" id="PS50977"/>
    </source>
</evidence>
<dbReference type="PROSITE" id="PS50977">
    <property type="entry name" value="HTH_TETR_2"/>
    <property type="match status" value="1"/>
</dbReference>
<evidence type="ECO:0000256" key="3">
    <source>
        <dbReference type="ARBA" id="ARBA00023163"/>
    </source>
</evidence>
<dbReference type="RefSeq" id="WP_133869833.1">
    <property type="nucleotide sequence ID" value="NZ_SOAU01000001.1"/>
</dbReference>
<sequence>MREAVERCDPGDIELKSTPQQSRSRDTLDRLVAAADVEFARHGLAGATTTAIAERAGVSVGALYRFFDDKRAIADALAQRYLDDAAHAFAAVLDAAGDDRDIDATVRSLVRCAAELQRAHAGYYRLAQDLRPDGDDSPGRVVRTALVDTFVERLGLLGLLGQRAPSGPKGSSPDTADARDVIELIVETVRHTLVVHPPSSPGREAALAELETMVAAYAAARLGSS</sequence>
<name>A0A4V3EJA3_9ACTN</name>
<dbReference type="GO" id="GO:0000976">
    <property type="term" value="F:transcription cis-regulatory region binding"/>
    <property type="evidence" value="ECO:0007669"/>
    <property type="project" value="TreeGrafter"/>
</dbReference>
<organism evidence="7 8">
    <name type="scientific">Ilumatobacter fluminis</name>
    <dbReference type="NCBI Taxonomy" id="467091"/>
    <lineage>
        <taxon>Bacteria</taxon>
        <taxon>Bacillati</taxon>
        <taxon>Actinomycetota</taxon>
        <taxon>Acidimicrobiia</taxon>
        <taxon>Acidimicrobiales</taxon>
        <taxon>Ilumatobacteraceae</taxon>
        <taxon>Ilumatobacter</taxon>
    </lineage>
</organism>
<evidence type="ECO:0000256" key="4">
    <source>
        <dbReference type="PROSITE-ProRule" id="PRU00335"/>
    </source>
</evidence>
<dbReference type="EMBL" id="SOAU01000001">
    <property type="protein sequence ID" value="TDT17548.1"/>
    <property type="molecule type" value="Genomic_DNA"/>
</dbReference>
<dbReference type="InterPro" id="IPR023772">
    <property type="entry name" value="DNA-bd_HTH_TetR-type_CS"/>
</dbReference>
<feature type="DNA-binding region" description="H-T-H motif" evidence="4">
    <location>
        <begin position="48"/>
        <end position="67"/>
    </location>
</feature>
<comment type="caution">
    <text evidence="7">The sequence shown here is derived from an EMBL/GenBank/DDBJ whole genome shotgun (WGS) entry which is preliminary data.</text>
</comment>
<dbReference type="InterPro" id="IPR001647">
    <property type="entry name" value="HTH_TetR"/>
</dbReference>
<feature type="region of interest" description="Disordered" evidence="5">
    <location>
        <begin position="1"/>
        <end position="22"/>
    </location>
</feature>
<dbReference type="PANTHER" id="PTHR30055">
    <property type="entry name" value="HTH-TYPE TRANSCRIPTIONAL REGULATOR RUTR"/>
    <property type="match status" value="1"/>
</dbReference>
<keyword evidence="2 4" id="KW-0238">DNA-binding</keyword>
<protein>
    <submittedName>
        <fullName evidence="7">TetR family transcriptional regulator</fullName>
    </submittedName>
</protein>
<feature type="compositionally biased region" description="Basic and acidic residues" evidence="5">
    <location>
        <begin position="1"/>
        <end position="15"/>
    </location>
</feature>
<evidence type="ECO:0000256" key="1">
    <source>
        <dbReference type="ARBA" id="ARBA00023015"/>
    </source>
</evidence>
<proteinExistence type="predicted"/>
<dbReference type="PROSITE" id="PS01081">
    <property type="entry name" value="HTH_TETR_1"/>
    <property type="match status" value="1"/>
</dbReference>
<evidence type="ECO:0000313" key="8">
    <source>
        <dbReference type="Proteomes" id="UP000294558"/>
    </source>
</evidence>
<dbReference type="SUPFAM" id="SSF46689">
    <property type="entry name" value="Homeodomain-like"/>
    <property type="match status" value="1"/>
</dbReference>
<evidence type="ECO:0000256" key="2">
    <source>
        <dbReference type="ARBA" id="ARBA00023125"/>
    </source>
</evidence>
<dbReference type="InterPro" id="IPR009057">
    <property type="entry name" value="Homeodomain-like_sf"/>
</dbReference>
<reference evidence="7 8" key="1">
    <citation type="submission" date="2019-03" db="EMBL/GenBank/DDBJ databases">
        <title>Sequencing the genomes of 1000 actinobacteria strains.</title>
        <authorList>
            <person name="Klenk H.-P."/>
        </authorList>
    </citation>
    <scope>NUCLEOTIDE SEQUENCE [LARGE SCALE GENOMIC DNA]</scope>
    <source>
        <strain evidence="7 8">DSM 18936</strain>
    </source>
</reference>
<keyword evidence="3" id="KW-0804">Transcription</keyword>
<keyword evidence="8" id="KW-1185">Reference proteome</keyword>
<dbReference type="PANTHER" id="PTHR30055:SF234">
    <property type="entry name" value="HTH-TYPE TRANSCRIPTIONAL REGULATOR BETI"/>
    <property type="match status" value="1"/>
</dbReference>
<dbReference type="GO" id="GO:0003700">
    <property type="term" value="F:DNA-binding transcription factor activity"/>
    <property type="evidence" value="ECO:0007669"/>
    <property type="project" value="TreeGrafter"/>
</dbReference>
<dbReference type="AlphaFoldDB" id="A0A4V3EJA3"/>
<keyword evidence="1" id="KW-0805">Transcription regulation</keyword>
<accession>A0A4V3EJA3</accession>
<evidence type="ECO:0000256" key="5">
    <source>
        <dbReference type="SAM" id="MobiDB-lite"/>
    </source>
</evidence>
<dbReference type="Gene3D" id="1.10.357.10">
    <property type="entry name" value="Tetracycline Repressor, domain 2"/>
    <property type="match status" value="1"/>
</dbReference>
<evidence type="ECO:0000313" key="7">
    <source>
        <dbReference type="EMBL" id="TDT17548.1"/>
    </source>
</evidence>
<dbReference type="OrthoDB" id="9816320at2"/>
<dbReference type="InterPro" id="IPR050109">
    <property type="entry name" value="HTH-type_TetR-like_transc_reg"/>
</dbReference>
<dbReference type="Proteomes" id="UP000294558">
    <property type="component" value="Unassembled WGS sequence"/>
</dbReference>
<dbReference type="Pfam" id="PF00440">
    <property type="entry name" value="TetR_N"/>
    <property type="match status" value="1"/>
</dbReference>
<feature type="domain" description="HTH tetR-type" evidence="6">
    <location>
        <begin position="25"/>
        <end position="85"/>
    </location>
</feature>
<gene>
    <name evidence="7" type="ORF">BDK89_3158</name>
</gene>